<keyword evidence="2" id="KW-1185">Reference proteome</keyword>
<organism evidence="1 2">
    <name type="scientific">Pedobacter metabolipauper</name>
    <dbReference type="NCBI Taxonomy" id="425513"/>
    <lineage>
        <taxon>Bacteria</taxon>
        <taxon>Pseudomonadati</taxon>
        <taxon>Bacteroidota</taxon>
        <taxon>Sphingobacteriia</taxon>
        <taxon>Sphingobacteriales</taxon>
        <taxon>Sphingobacteriaceae</taxon>
        <taxon>Pedobacter</taxon>
    </lineage>
</organism>
<keyword evidence="1" id="KW-0378">Hydrolase</keyword>
<gene>
    <name evidence="1" type="ORF">ATK78_2666</name>
</gene>
<dbReference type="RefSeq" id="WP_133576562.1">
    <property type="nucleotide sequence ID" value="NZ_SNYC01000005.1"/>
</dbReference>
<dbReference type="AlphaFoldDB" id="A0A4R6SVN1"/>
<dbReference type="Proteomes" id="UP000295620">
    <property type="component" value="Unassembled WGS sequence"/>
</dbReference>
<proteinExistence type="predicted"/>
<dbReference type="Pfam" id="PF13419">
    <property type="entry name" value="HAD_2"/>
    <property type="match status" value="1"/>
</dbReference>
<accession>A0A4R6SVN1</accession>
<comment type="caution">
    <text evidence="1">The sequence shown here is derived from an EMBL/GenBank/DDBJ whole genome shotgun (WGS) entry which is preliminary data.</text>
</comment>
<dbReference type="Gene3D" id="1.10.150.520">
    <property type="match status" value="1"/>
</dbReference>
<dbReference type="CDD" id="cd01427">
    <property type="entry name" value="HAD_like"/>
    <property type="match status" value="1"/>
</dbReference>
<name>A0A4R6SVN1_9SPHI</name>
<dbReference type="InterPro" id="IPR041492">
    <property type="entry name" value="HAD_2"/>
</dbReference>
<dbReference type="OrthoDB" id="791795at2"/>
<dbReference type="EMBL" id="SNYC01000005">
    <property type="protein sequence ID" value="TDQ08162.1"/>
    <property type="molecule type" value="Genomic_DNA"/>
</dbReference>
<evidence type="ECO:0000313" key="2">
    <source>
        <dbReference type="Proteomes" id="UP000295620"/>
    </source>
</evidence>
<dbReference type="SUPFAM" id="SSF56784">
    <property type="entry name" value="HAD-like"/>
    <property type="match status" value="1"/>
</dbReference>
<dbReference type="InterPro" id="IPR036412">
    <property type="entry name" value="HAD-like_sf"/>
</dbReference>
<dbReference type="Gene3D" id="3.40.50.1000">
    <property type="entry name" value="HAD superfamily/HAD-like"/>
    <property type="match status" value="1"/>
</dbReference>
<protein>
    <submittedName>
        <fullName evidence="1">Phosphoglycolate phosphatase-like HAD superfamily hydrolase</fullName>
    </submittedName>
</protein>
<dbReference type="GO" id="GO:0016787">
    <property type="term" value="F:hydrolase activity"/>
    <property type="evidence" value="ECO:0007669"/>
    <property type="project" value="UniProtKB-KW"/>
</dbReference>
<evidence type="ECO:0000313" key="1">
    <source>
        <dbReference type="EMBL" id="TDQ08162.1"/>
    </source>
</evidence>
<reference evidence="1 2" key="1">
    <citation type="submission" date="2019-03" db="EMBL/GenBank/DDBJ databases">
        <title>Genomic Encyclopedia of Archaeal and Bacterial Type Strains, Phase II (KMG-II): from individual species to whole genera.</title>
        <authorList>
            <person name="Goeker M."/>
        </authorList>
    </citation>
    <scope>NUCLEOTIDE SEQUENCE [LARGE SCALE GENOMIC DNA]</scope>
    <source>
        <strain evidence="1 2">DSM 19035</strain>
    </source>
</reference>
<dbReference type="InterPro" id="IPR023214">
    <property type="entry name" value="HAD_sf"/>
</dbReference>
<sequence>MSFNNYLDQKQVFVFELDDVIYPEKDYLLQVYYLFAQFIEYGEQIDASAIIERMRETYLELGPDAVFDITAAQFNIPEKYRINFDLLIYSARLPLKLFIFNEMLNFMKEIISAGKQIVLFTNGDLNTQLNKIKQIEWHGLDQHLKVYFAAETAPKPSPEGLQLILDQQQLNKADVLLIGKSDADKECALNAGVDFLEADKLLPA</sequence>